<organism evidence="1 2">
    <name type="scientific">Ammonifex degensii (strain DSM 10501 / KC4)</name>
    <dbReference type="NCBI Taxonomy" id="429009"/>
    <lineage>
        <taxon>Bacteria</taxon>
        <taxon>Bacillati</taxon>
        <taxon>Bacillota</taxon>
        <taxon>Clostridia</taxon>
        <taxon>Thermoanaerobacterales</taxon>
        <taxon>Thermoanaerobacteraceae</taxon>
        <taxon>Ammonifex</taxon>
    </lineage>
</organism>
<proteinExistence type="predicted"/>
<dbReference type="EMBL" id="CP001785">
    <property type="protein sequence ID" value="ACX51468.1"/>
    <property type="molecule type" value="Genomic_DNA"/>
</dbReference>
<protein>
    <submittedName>
        <fullName evidence="1">Uncharacterized protein</fullName>
    </submittedName>
</protein>
<dbReference type="KEGG" id="adg:Adeg_0305"/>
<dbReference type="HOGENOM" id="CLU_3362846_0_0_9"/>
<reference evidence="1 2" key="1">
    <citation type="submission" date="2009-10" db="EMBL/GenBank/DDBJ databases">
        <title>Complete sequence of chromosome of Ammonifex degensii KC4.</title>
        <authorList>
            <consortium name="US DOE Joint Genome Institute"/>
            <person name="Kerfeld C."/>
            <person name="Goodner B."/>
            <person name="Huber H."/>
            <person name="Stetter K."/>
            <person name="Lucas S."/>
            <person name="Copeland A."/>
            <person name="Lapidus A."/>
            <person name="Glavina del Rio T."/>
            <person name="Dalin E."/>
            <person name="Tice H."/>
            <person name="Bruce D."/>
            <person name="Goodwin L."/>
            <person name="Pitluck S."/>
            <person name="Saunders E."/>
            <person name="Brettin T."/>
            <person name="Detter J.C."/>
            <person name="Han C."/>
            <person name="Larimer F."/>
            <person name="Land M."/>
            <person name="Hauser L."/>
            <person name="Kyrpides N."/>
            <person name="Ovchinnikova G."/>
            <person name="Richardson P."/>
        </authorList>
    </citation>
    <scope>NUCLEOTIDE SEQUENCE [LARGE SCALE GENOMIC DNA]</scope>
    <source>
        <strain evidence="2">DSM 10501 / KC4</strain>
    </source>
</reference>
<gene>
    <name evidence="1" type="ordered locus">Adeg_0305</name>
</gene>
<keyword evidence="2" id="KW-1185">Reference proteome</keyword>
<dbReference type="Proteomes" id="UP000002620">
    <property type="component" value="Chromosome"/>
</dbReference>
<accession>C9RB41</accession>
<dbReference type="AlphaFoldDB" id="C9RB41"/>
<name>C9RB41_AMMDK</name>
<evidence type="ECO:0000313" key="2">
    <source>
        <dbReference type="Proteomes" id="UP000002620"/>
    </source>
</evidence>
<sequence length="35" mass="4051">MPTPLLFVLESRKVMLFMRERLAVAFLFLPGTGRL</sequence>
<evidence type="ECO:0000313" key="1">
    <source>
        <dbReference type="EMBL" id="ACX51468.1"/>
    </source>
</evidence>
<dbReference type="STRING" id="429009.Adeg_0305"/>